<evidence type="ECO:0000256" key="1">
    <source>
        <dbReference type="ARBA" id="ARBA00004123"/>
    </source>
</evidence>
<dbReference type="PANTHER" id="PTHR15683:SF4">
    <property type="entry name" value="SCAFFOLD ATTACHMENT FACTOR B2"/>
    <property type="match status" value="1"/>
</dbReference>
<sequence>MLQESELCRRSFRGLGSRVLRSTARPPGRRLAGAGSLFSVYRSCFPNALPKAPLVSPSCGAPFCRCPTGRASPSAEWGAGAGVVAESDVTVQSLGPSDDVLTTARRVTDAGLVRRLCGWRCLGLVLELVIDTPPRSPGHPSLCLQCLGPERRRLCQFHPGPPEQNRRRSLQGRDRDFVGEMVTERWALQLRTFVNVFSLLQAVKEEGQDPEEMGIALEATSKKMPKRCVKGQKMEEEGTEDNGLEEDSRDGQEEAEAGLESLRNMDMLEVGVLEESEVESSAAPDFGEDGADGVLASLCDGPGYAAARLRELPVQLAEHAVDGEAFESTLDASSLDYKVPPDIEDPLLEPALLRKKKI</sequence>
<proteinExistence type="predicted"/>
<feature type="region of interest" description="Disordered" evidence="3">
    <location>
        <begin position="227"/>
        <end position="261"/>
    </location>
</feature>
<reference evidence="4 5" key="1">
    <citation type="submission" date="2019-05" db="EMBL/GenBank/DDBJ databases">
        <title>A Chromosome-scale Meerkat (S. suricatta) Genome Assembly.</title>
        <authorList>
            <person name="Dudchenko O."/>
            <person name="Lieberman Aiden E."/>
            <person name="Tung J."/>
            <person name="Barreiro L.B."/>
            <person name="Clutton-Brock T.H."/>
        </authorList>
    </citation>
    <scope>NUCLEOTIDE SEQUENCE [LARGE SCALE GENOMIC DNA]</scope>
</reference>
<dbReference type="GO" id="GO:0043565">
    <property type="term" value="F:sequence-specific DNA binding"/>
    <property type="evidence" value="ECO:0007669"/>
    <property type="project" value="TreeGrafter"/>
</dbReference>
<dbReference type="GO" id="GO:0060765">
    <property type="term" value="P:regulation of androgen receptor signaling pathway"/>
    <property type="evidence" value="ECO:0007669"/>
    <property type="project" value="TreeGrafter"/>
</dbReference>
<dbReference type="GO" id="GO:0050684">
    <property type="term" value="P:regulation of mRNA processing"/>
    <property type="evidence" value="ECO:0007669"/>
    <property type="project" value="TreeGrafter"/>
</dbReference>
<reference evidence="4" key="2">
    <citation type="submission" date="2025-08" db="UniProtKB">
        <authorList>
            <consortium name="Ensembl"/>
        </authorList>
    </citation>
    <scope>IDENTIFICATION</scope>
</reference>
<evidence type="ECO:0000256" key="3">
    <source>
        <dbReference type="SAM" id="MobiDB-lite"/>
    </source>
</evidence>
<comment type="subcellular location">
    <subcellularLocation>
        <location evidence="1">Nucleus</location>
    </subcellularLocation>
</comment>
<dbReference type="Ensembl" id="ENSSSUT00005008384.1">
    <property type="protein sequence ID" value="ENSSSUP00005007263.1"/>
    <property type="gene ID" value="ENSSSUG00005004706.1"/>
</dbReference>
<dbReference type="AlphaFoldDB" id="A0A673T5S9"/>
<evidence type="ECO:0000313" key="4">
    <source>
        <dbReference type="Ensembl" id="ENSSSUP00005007263.1"/>
    </source>
</evidence>
<dbReference type="Proteomes" id="UP000472268">
    <property type="component" value="Chromosome 12"/>
</dbReference>
<organism evidence="4 5">
    <name type="scientific">Suricata suricatta</name>
    <name type="common">Meerkat</name>
    <dbReference type="NCBI Taxonomy" id="37032"/>
    <lineage>
        <taxon>Eukaryota</taxon>
        <taxon>Metazoa</taxon>
        <taxon>Chordata</taxon>
        <taxon>Craniata</taxon>
        <taxon>Vertebrata</taxon>
        <taxon>Euteleostomi</taxon>
        <taxon>Mammalia</taxon>
        <taxon>Eutheria</taxon>
        <taxon>Laurasiatheria</taxon>
        <taxon>Carnivora</taxon>
        <taxon>Feliformia</taxon>
        <taxon>Herpestidae</taxon>
        <taxon>Suricata</taxon>
    </lineage>
</organism>
<evidence type="ECO:0000313" key="5">
    <source>
        <dbReference type="Proteomes" id="UP000472268"/>
    </source>
</evidence>
<protein>
    <submittedName>
        <fullName evidence="4">Uncharacterized protein</fullName>
    </submittedName>
</protein>
<keyword evidence="2" id="KW-0539">Nucleus</keyword>
<dbReference type="GO" id="GO:0006357">
    <property type="term" value="P:regulation of transcription by RNA polymerase II"/>
    <property type="evidence" value="ECO:0007669"/>
    <property type="project" value="TreeGrafter"/>
</dbReference>
<accession>A0A673T5S9</accession>
<name>A0A673T5S9_SURSU</name>
<keyword evidence="5" id="KW-1185">Reference proteome</keyword>
<dbReference type="GO" id="GO:0005634">
    <property type="term" value="C:nucleus"/>
    <property type="evidence" value="ECO:0007669"/>
    <property type="project" value="UniProtKB-SubCell"/>
</dbReference>
<dbReference type="PANTHER" id="PTHR15683">
    <property type="entry name" value="SCAFFOLD ATTACHMENT FACTOR B-RELATED"/>
    <property type="match status" value="1"/>
</dbReference>
<dbReference type="InterPro" id="IPR051738">
    <property type="entry name" value="SAF_Modulators"/>
</dbReference>
<evidence type="ECO:0000256" key="2">
    <source>
        <dbReference type="ARBA" id="ARBA00023242"/>
    </source>
</evidence>
<feature type="compositionally biased region" description="Acidic residues" evidence="3">
    <location>
        <begin position="237"/>
        <end position="257"/>
    </location>
</feature>
<reference evidence="4" key="3">
    <citation type="submission" date="2025-09" db="UniProtKB">
        <authorList>
            <consortium name="Ensembl"/>
        </authorList>
    </citation>
    <scope>IDENTIFICATION</scope>
</reference>